<dbReference type="EMBL" id="AE008919">
    <property type="protein sequence ID" value="AAL76387.1"/>
    <property type="molecule type" value="Genomic_DNA"/>
</dbReference>
<dbReference type="AlphaFoldDB" id="Q8RTT9"/>
<gene>
    <name evidence="3 5" type="primary">glk</name>
    <name evidence="5" type="ORF">MBMO_EBAC000-65D09.43</name>
</gene>
<comment type="catalytic activity">
    <reaction evidence="3">
        <text>D-glucose + ATP = D-glucose 6-phosphate + ADP + H(+)</text>
        <dbReference type="Rhea" id="RHEA:17825"/>
        <dbReference type="ChEBI" id="CHEBI:4167"/>
        <dbReference type="ChEBI" id="CHEBI:15378"/>
        <dbReference type="ChEBI" id="CHEBI:30616"/>
        <dbReference type="ChEBI" id="CHEBI:61548"/>
        <dbReference type="ChEBI" id="CHEBI:456216"/>
        <dbReference type="EC" id="2.7.1.2"/>
    </reaction>
</comment>
<dbReference type="InterPro" id="IPR043129">
    <property type="entry name" value="ATPase_NBD"/>
</dbReference>
<dbReference type="GO" id="GO:0005536">
    <property type="term" value="F:D-glucose binding"/>
    <property type="evidence" value="ECO:0007669"/>
    <property type="project" value="InterPro"/>
</dbReference>
<proteinExistence type="inferred from homology"/>
<dbReference type="GO" id="GO:0006096">
    <property type="term" value="P:glycolytic process"/>
    <property type="evidence" value="ECO:0007669"/>
    <property type="project" value="UniProtKB-UniRule"/>
</dbReference>
<dbReference type="EC" id="2.7.1.2" evidence="3"/>
<evidence type="ECO:0000256" key="3">
    <source>
        <dbReference type="HAMAP-Rule" id="MF_00524"/>
    </source>
</evidence>
<sequence length="345" mass="36461">MPTPISLTKRRESRSPEVETKWHLLGDIGGTNARFGICDDQKDPYQLIGSYEVAAFPTFSNVLEQLQSDLIKAGLSMADAGESCLAVAGPPDVQPVSFTNSAWRFDRELVMSTLGLQSVSIINDFAAAARALPLLSENHLEKVGGGRAEPGSPCVALGPGTGLGVATLATTHSGEPLVISGEGGHVDFAPVTNVEAAVLDFLRARYGRVSIERLCCGEGINNIYQALADYRNLKIKYSSAAEIGAAALSADDALSKETMAMFFAVLGAAAGNFALTLGAKGGIYIAGGIVPRYLDLLRRSDFRARFLAKGRFADYLSDIPTFVVTHSQLGLLGASASLNDPHIRG</sequence>
<evidence type="ECO:0000256" key="2">
    <source>
        <dbReference type="ARBA" id="ARBA00022777"/>
    </source>
</evidence>
<dbReference type="PANTHER" id="PTHR47690">
    <property type="entry name" value="GLUCOKINASE"/>
    <property type="match status" value="1"/>
</dbReference>
<keyword evidence="3" id="KW-0547">Nucleotide-binding</keyword>
<dbReference type="GO" id="GO:0005829">
    <property type="term" value="C:cytosol"/>
    <property type="evidence" value="ECO:0007669"/>
    <property type="project" value="TreeGrafter"/>
</dbReference>
<dbReference type="Gene3D" id="3.30.420.40">
    <property type="match status" value="1"/>
</dbReference>
<dbReference type="PANTHER" id="PTHR47690:SF1">
    <property type="entry name" value="GLUCOKINASE"/>
    <property type="match status" value="1"/>
</dbReference>
<keyword evidence="3" id="KW-0324">Glycolysis</keyword>
<evidence type="ECO:0000256" key="4">
    <source>
        <dbReference type="RuleBase" id="RU004046"/>
    </source>
</evidence>
<accession>Q8RTT9</accession>
<dbReference type="Gene3D" id="3.40.367.20">
    <property type="match status" value="1"/>
</dbReference>
<comment type="similarity">
    <text evidence="3 4">Belongs to the bacterial glucokinase family.</text>
</comment>
<keyword evidence="2 3" id="KW-0418">Kinase</keyword>
<feature type="binding site" evidence="3">
    <location>
        <begin position="26"/>
        <end position="31"/>
    </location>
    <ligand>
        <name>ATP</name>
        <dbReference type="ChEBI" id="CHEBI:30616"/>
    </ligand>
</feature>
<evidence type="ECO:0000313" key="5">
    <source>
        <dbReference type="EMBL" id="AAL76387.1"/>
    </source>
</evidence>
<dbReference type="GO" id="GO:0004340">
    <property type="term" value="F:glucokinase activity"/>
    <property type="evidence" value="ECO:0007669"/>
    <property type="project" value="UniProtKB-UniRule"/>
</dbReference>
<keyword evidence="1 3" id="KW-0808">Transferase</keyword>
<evidence type="ECO:0000256" key="1">
    <source>
        <dbReference type="ARBA" id="ARBA00022679"/>
    </source>
</evidence>
<dbReference type="NCBIfam" id="TIGR00749">
    <property type="entry name" value="glk"/>
    <property type="match status" value="1"/>
</dbReference>
<dbReference type="InterPro" id="IPR050201">
    <property type="entry name" value="Bacterial_glucokinase"/>
</dbReference>
<keyword evidence="3" id="KW-0963">Cytoplasm</keyword>
<dbReference type="SUPFAM" id="SSF53067">
    <property type="entry name" value="Actin-like ATPase domain"/>
    <property type="match status" value="1"/>
</dbReference>
<dbReference type="InterPro" id="IPR003836">
    <property type="entry name" value="Glucokinase"/>
</dbReference>
<name>Q8RTT9_9PROT</name>
<protein>
    <recommendedName>
        <fullName evidence="3">Glucokinase</fullName>
        <ecNumber evidence="3">2.7.1.2</ecNumber>
    </recommendedName>
    <alternativeName>
        <fullName evidence="3">Glucose kinase</fullName>
    </alternativeName>
</protein>
<dbReference type="HAMAP" id="MF_00524">
    <property type="entry name" value="Glucokinase"/>
    <property type="match status" value="1"/>
</dbReference>
<reference evidence="5" key="1">
    <citation type="journal article" date="2002" name="Nature">
        <title>Unsuspected diversity among marine aerobic anoxygenic phototrophs.</title>
        <authorList>
            <person name="Beja O."/>
            <person name="Suzuki M.T."/>
            <person name="Heidelberg J.F."/>
            <person name="Nelson W.C."/>
            <person name="Preston C.M."/>
            <person name="Hamada T."/>
            <person name="Eisen J.A."/>
            <person name="Fraser C.M."/>
            <person name="DeLong E.F."/>
        </authorList>
    </citation>
    <scope>NUCLEOTIDE SEQUENCE</scope>
</reference>
<dbReference type="CDD" id="cd24008">
    <property type="entry name" value="ASKHA_NBD_GLK"/>
    <property type="match status" value="1"/>
</dbReference>
<keyword evidence="3" id="KW-0067">ATP-binding</keyword>
<dbReference type="GO" id="GO:0005524">
    <property type="term" value="F:ATP binding"/>
    <property type="evidence" value="ECO:0007669"/>
    <property type="project" value="UniProtKB-UniRule"/>
</dbReference>
<dbReference type="Pfam" id="PF02685">
    <property type="entry name" value="Glucokinase"/>
    <property type="match status" value="1"/>
</dbReference>
<organism evidence="5">
    <name type="scientific">uncultured marine proteobacterium</name>
    <dbReference type="NCBI Taxonomy" id="482892"/>
    <lineage>
        <taxon>Bacteria</taxon>
        <taxon>Pseudomonadati</taxon>
        <taxon>Pseudomonadota</taxon>
        <taxon>environmental samples</taxon>
    </lineage>
</organism>
<comment type="subcellular location">
    <subcellularLocation>
        <location evidence="3">Cytoplasm</location>
    </subcellularLocation>
</comment>